<dbReference type="Pfam" id="PF00355">
    <property type="entry name" value="Rieske"/>
    <property type="match status" value="1"/>
</dbReference>
<dbReference type="CDD" id="cd03467">
    <property type="entry name" value="Rieske"/>
    <property type="match status" value="1"/>
</dbReference>
<dbReference type="SUPFAM" id="SSF50022">
    <property type="entry name" value="ISP domain"/>
    <property type="match status" value="1"/>
</dbReference>
<accession>V5X754</accession>
<dbReference type="eggNOG" id="COG2146">
    <property type="taxonomic scope" value="Bacteria"/>
</dbReference>
<feature type="region of interest" description="Disordered" evidence="6">
    <location>
        <begin position="30"/>
        <end position="49"/>
    </location>
</feature>
<name>V5X754_MYCNE</name>
<dbReference type="GeneID" id="43448081"/>
<dbReference type="Proteomes" id="UP000018763">
    <property type="component" value="Chromosome"/>
</dbReference>
<dbReference type="EMBL" id="CP006936">
    <property type="protein sequence ID" value="AHC23234.1"/>
    <property type="molecule type" value="Genomic_DNA"/>
</dbReference>
<dbReference type="Gene3D" id="2.102.10.10">
    <property type="entry name" value="Rieske [2Fe-2S] iron-sulphur domain"/>
    <property type="match status" value="1"/>
</dbReference>
<dbReference type="InterPro" id="IPR005805">
    <property type="entry name" value="Rieske_Fe-S_prot_C"/>
</dbReference>
<dbReference type="InterPro" id="IPR017941">
    <property type="entry name" value="Rieske_2Fe-2S"/>
</dbReference>
<evidence type="ECO:0000313" key="10">
    <source>
        <dbReference type="Proteomes" id="UP000018763"/>
    </source>
</evidence>
<dbReference type="AlphaFoldDB" id="V5X754"/>
<protein>
    <submittedName>
        <fullName evidence="9">(2Fe-2S)-binding protein</fullName>
    </submittedName>
</protein>
<keyword evidence="3" id="KW-0408">Iron</keyword>
<evidence type="ECO:0000256" key="5">
    <source>
        <dbReference type="ARBA" id="ARBA00023157"/>
    </source>
</evidence>
<keyword evidence="1" id="KW-0001">2Fe-2S</keyword>
<dbReference type="PROSITE" id="PS51318">
    <property type="entry name" value="TAT"/>
    <property type="match status" value="1"/>
</dbReference>
<evidence type="ECO:0000256" key="4">
    <source>
        <dbReference type="ARBA" id="ARBA00023014"/>
    </source>
</evidence>
<dbReference type="KEGG" id="mne:D174_00895"/>
<proteinExistence type="predicted"/>
<keyword evidence="5" id="KW-1015">Disulfide bond</keyword>
<keyword evidence="7" id="KW-0732">Signal</keyword>
<dbReference type="RefSeq" id="WP_023985022.1">
    <property type="nucleotide sequence ID" value="NC_023036.2"/>
</dbReference>
<dbReference type="InterPro" id="IPR006311">
    <property type="entry name" value="TAT_signal"/>
</dbReference>
<reference evidence="9 10" key="1">
    <citation type="journal article" date="2014" name="Genome Announc.">
        <title>Complete Genome Sequence of Sterol-Transforming Mycobacterium neoaurum Strain VKM Ac-1815D.</title>
        <authorList>
            <person name="Shtratnikova V.Y."/>
            <person name="Bragin E.Y."/>
            <person name="Dovbnya D.V."/>
            <person name="Pekov Y.A."/>
            <person name="Schelkunov M.I."/>
            <person name="Strizhov N."/>
            <person name="Ivashina T.V."/>
            <person name="Ashapkin V.V."/>
            <person name="Donova M.V."/>
        </authorList>
    </citation>
    <scope>NUCLEOTIDE SEQUENCE [LARGE SCALE GENOMIC DNA]</scope>
    <source>
        <strain evidence="9 10">VKM Ac-1815D</strain>
    </source>
</reference>
<dbReference type="PROSITE" id="PS51296">
    <property type="entry name" value="RIESKE"/>
    <property type="match status" value="1"/>
</dbReference>
<evidence type="ECO:0000259" key="8">
    <source>
        <dbReference type="PROSITE" id="PS51296"/>
    </source>
</evidence>
<dbReference type="PRINTS" id="PR00162">
    <property type="entry name" value="RIESKE"/>
</dbReference>
<keyword evidence="10" id="KW-1185">Reference proteome</keyword>
<evidence type="ECO:0000256" key="7">
    <source>
        <dbReference type="SAM" id="SignalP"/>
    </source>
</evidence>
<evidence type="ECO:0000313" key="9">
    <source>
        <dbReference type="EMBL" id="AHC23234.1"/>
    </source>
</evidence>
<dbReference type="GO" id="GO:0046872">
    <property type="term" value="F:metal ion binding"/>
    <property type="evidence" value="ECO:0007669"/>
    <property type="project" value="UniProtKB-KW"/>
</dbReference>
<dbReference type="InterPro" id="IPR036922">
    <property type="entry name" value="Rieske_2Fe-2S_sf"/>
</dbReference>
<feature type="signal peptide" evidence="7">
    <location>
        <begin position="1"/>
        <end position="23"/>
    </location>
</feature>
<dbReference type="GO" id="GO:0016705">
    <property type="term" value="F:oxidoreductase activity, acting on paired donors, with incorporation or reduction of molecular oxygen"/>
    <property type="evidence" value="ECO:0007669"/>
    <property type="project" value="UniProtKB-ARBA"/>
</dbReference>
<dbReference type="GO" id="GO:0004497">
    <property type="term" value="F:monooxygenase activity"/>
    <property type="evidence" value="ECO:0007669"/>
    <property type="project" value="UniProtKB-ARBA"/>
</dbReference>
<evidence type="ECO:0000256" key="2">
    <source>
        <dbReference type="ARBA" id="ARBA00022723"/>
    </source>
</evidence>
<dbReference type="GO" id="GO:0051537">
    <property type="term" value="F:2 iron, 2 sulfur cluster binding"/>
    <property type="evidence" value="ECO:0007669"/>
    <property type="project" value="UniProtKB-KW"/>
</dbReference>
<sequence length="135" mass="13257">MTLGRRQMVVGSAMAVGALGAVAACGSAEAPSAAPQTPSEPAENTELAKTADVPVGSALVVDGIVLTQEQPGRIRGFSTVCPHAGCAVSKVTGAEVICPCHGSSFGLDGAVLTGPAHGPLTPVDVVVRGDSVVRG</sequence>
<evidence type="ECO:0000256" key="1">
    <source>
        <dbReference type="ARBA" id="ARBA00022714"/>
    </source>
</evidence>
<keyword evidence="2" id="KW-0479">Metal-binding</keyword>
<dbReference type="GO" id="GO:0016020">
    <property type="term" value="C:membrane"/>
    <property type="evidence" value="ECO:0007669"/>
    <property type="project" value="InterPro"/>
</dbReference>
<dbReference type="PROSITE" id="PS51257">
    <property type="entry name" value="PROKAR_LIPOPROTEIN"/>
    <property type="match status" value="1"/>
</dbReference>
<organism evidence="9 10">
    <name type="scientific">Mycolicibacterium neoaurum VKM Ac-1815D</name>
    <dbReference type="NCBI Taxonomy" id="700508"/>
    <lineage>
        <taxon>Bacteria</taxon>
        <taxon>Bacillati</taxon>
        <taxon>Actinomycetota</taxon>
        <taxon>Actinomycetes</taxon>
        <taxon>Mycobacteriales</taxon>
        <taxon>Mycobacteriaceae</taxon>
        <taxon>Mycolicibacterium</taxon>
    </lineage>
</organism>
<evidence type="ECO:0000256" key="3">
    <source>
        <dbReference type="ARBA" id="ARBA00023004"/>
    </source>
</evidence>
<feature type="chain" id="PRO_5038572941" evidence="7">
    <location>
        <begin position="24"/>
        <end position="135"/>
    </location>
</feature>
<keyword evidence="4" id="KW-0411">Iron-sulfur</keyword>
<feature type="domain" description="Rieske" evidence="8">
    <location>
        <begin position="45"/>
        <end position="134"/>
    </location>
</feature>
<evidence type="ECO:0000256" key="6">
    <source>
        <dbReference type="SAM" id="MobiDB-lite"/>
    </source>
</evidence>
<gene>
    <name evidence="9" type="ORF">D174_00895</name>
</gene>